<sequence length="86" mass="9621">MNSPGLIELFVIVFLFWILLGPQKVMEGARLLGKTYREFRGYGTGIVSEIDEKEKIRASAERLGIDTAGMDTAEIKTAMLDRLSNK</sequence>
<evidence type="ECO:0000256" key="1">
    <source>
        <dbReference type="ARBA" id="ARBA00004167"/>
    </source>
</evidence>
<feature type="transmembrane region" description="Helical" evidence="8">
    <location>
        <begin position="6"/>
        <end position="22"/>
    </location>
</feature>
<name>A0A1B1TDB8_9ARCH</name>
<keyword evidence="3 8" id="KW-0812">Transmembrane</keyword>
<dbReference type="Gene3D" id="1.20.5.3310">
    <property type="match status" value="1"/>
</dbReference>
<dbReference type="GO" id="GO:0015031">
    <property type="term" value="P:protein transport"/>
    <property type="evidence" value="ECO:0007669"/>
    <property type="project" value="UniProtKB-KW"/>
</dbReference>
<comment type="subcellular location">
    <subcellularLocation>
        <location evidence="1">Membrane</location>
        <topology evidence="1">Single-pass membrane protein</topology>
    </subcellularLocation>
</comment>
<protein>
    <recommendedName>
        <fullName evidence="10">Twin-arginine translocase TatA/TatE family subunit</fullName>
    </recommendedName>
</protein>
<evidence type="ECO:0008006" key="10">
    <source>
        <dbReference type="Google" id="ProtNLM"/>
    </source>
</evidence>
<dbReference type="InterPro" id="IPR003369">
    <property type="entry name" value="TatA/B/E"/>
</dbReference>
<evidence type="ECO:0000256" key="7">
    <source>
        <dbReference type="ARBA" id="ARBA00023136"/>
    </source>
</evidence>
<dbReference type="AlphaFoldDB" id="A0A1B1TDB8"/>
<keyword evidence="7 8" id="KW-0472">Membrane</keyword>
<reference evidence="9" key="1">
    <citation type="submission" date="2014-11" db="EMBL/GenBank/DDBJ databases">
        <authorList>
            <person name="Zhu J."/>
            <person name="Qi W."/>
            <person name="Song R."/>
        </authorList>
    </citation>
    <scope>NUCLEOTIDE SEQUENCE</scope>
</reference>
<reference evidence="9" key="2">
    <citation type="journal article" date="2015" name="ISME J.">
        <title>A new class of marine Euryarchaeota group II from the Mediterranean deep chlorophyll maximum.</title>
        <authorList>
            <person name="Martin-Cuadrado A.B."/>
            <person name="Garcia-Heredia I."/>
            <person name="Molto A.G."/>
            <person name="Lopez-Ubeda R."/>
            <person name="Kimes N."/>
            <person name="Lopez-Garcia P."/>
            <person name="Moreira D."/>
            <person name="Rodriguez-Valera F."/>
        </authorList>
    </citation>
    <scope>NUCLEOTIDE SEQUENCE</scope>
</reference>
<evidence type="ECO:0000313" key="9">
    <source>
        <dbReference type="EMBL" id="ANV80277.1"/>
    </source>
</evidence>
<keyword evidence="4" id="KW-0653">Protein transport</keyword>
<evidence type="ECO:0000256" key="3">
    <source>
        <dbReference type="ARBA" id="ARBA00022692"/>
    </source>
</evidence>
<organism evidence="9">
    <name type="scientific">uncultured Poseidoniia archaeon</name>
    <dbReference type="NCBI Taxonomy" id="1697135"/>
    <lineage>
        <taxon>Archaea</taxon>
        <taxon>Methanobacteriati</taxon>
        <taxon>Thermoplasmatota</taxon>
        <taxon>Candidatus Poseidoniia</taxon>
        <taxon>environmental samples</taxon>
    </lineage>
</organism>
<accession>A0A1B1TDB8</accession>
<evidence type="ECO:0000256" key="4">
    <source>
        <dbReference type="ARBA" id="ARBA00022927"/>
    </source>
</evidence>
<keyword evidence="5 8" id="KW-1133">Transmembrane helix</keyword>
<dbReference type="EMBL" id="KP211882">
    <property type="protein sequence ID" value="ANV80277.1"/>
    <property type="molecule type" value="Genomic_DNA"/>
</dbReference>
<dbReference type="GO" id="GO:0016020">
    <property type="term" value="C:membrane"/>
    <property type="evidence" value="ECO:0007669"/>
    <property type="project" value="UniProtKB-ARBA"/>
</dbReference>
<evidence type="ECO:0000256" key="2">
    <source>
        <dbReference type="ARBA" id="ARBA00022448"/>
    </source>
</evidence>
<dbReference type="Pfam" id="PF02416">
    <property type="entry name" value="TatA_B_E"/>
    <property type="match status" value="1"/>
</dbReference>
<evidence type="ECO:0000256" key="5">
    <source>
        <dbReference type="ARBA" id="ARBA00022989"/>
    </source>
</evidence>
<proteinExistence type="predicted"/>
<keyword evidence="2" id="KW-0813">Transport</keyword>
<evidence type="ECO:0000256" key="6">
    <source>
        <dbReference type="ARBA" id="ARBA00023010"/>
    </source>
</evidence>
<keyword evidence="6" id="KW-0811">Translocation</keyword>
<evidence type="ECO:0000256" key="8">
    <source>
        <dbReference type="SAM" id="Phobius"/>
    </source>
</evidence>